<dbReference type="RefSeq" id="XP_005107433.3">
    <property type="nucleotide sequence ID" value="XM_005107376.3"/>
</dbReference>
<protein>
    <submittedName>
        <fullName evidence="3">Transcription factor mef2A</fullName>
    </submittedName>
</protein>
<evidence type="ECO:0000313" key="2">
    <source>
        <dbReference type="Proteomes" id="UP000694888"/>
    </source>
</evidence>
<feature type="non-terminal residue" evidence="3">
    <location>
        <position position="306"/>
    </location>
</feature>
<reference evidence="3" key="1">
    <citation type="submission" date="2025-08" db="UniProtKB">
        <authorList>
            <consortium name="RefSeq"/>
        </authorList>
    </citation>
    <scope>IDENTIFICATION</scope>
</reference>
<feature type="region of interest" description="Disordered" evidence="1">
    <location>
        <begin position="257"/>
        <end position="306"/>
    </location>
</feature>
<evidence type="ECO:0000313" key="3">
    <source>
        <dbReference type="RefSeq" id="XP_005107433.3"/>
    </source>
</evidence>
<accession>A0ABM0K2S5</accession>
<feature type="compositionally biased region" description="Basic and acidic residues" evidence="1">
    <location>
        <begin position="297"/>
        <end position="306"/>
    </location>
</feature>
<feature type="compositionally biased region" description="Basic and acidic residues" evidence="1">
    <location>
        <begin position="103"/>
        <end position="118"/>
    </location>
</feature>
<dbReference type="Proteomes" id="UP000694888">
    <property type="component" value="Unplaced"/>
</dbReference>
<organism evidence="2 3">
    <name type="scientific">Aplysia californica</name>
    <name type="common">California sea hare</name>
    <dbReference type="NCBI Taxonomy" id="6500"/>
    <lineage>
        <taxon>Eukaryota</taxon>
        <taxon>Metazoa</taxon>
        <taxon>Spiralia</taxon>
        <taxon>Lophotrochozoa</taxon>
        <taxon>Mollusca</taxon>
        <taxon>Gastropoda</taxon>
        <taxon>Heterobranchia</taxon>
        <taxon>Euthyneura</taxon>
        <taxon>Tectipleura</taxon>
        <taxon>Aplysiida</taxon>
        <taxon>Aplysioidea</taxon>
        <taxon>Aplysiidae</taxon>
        <taxon>Aplysia</taxon>
    </lineage>
</organism>
<keyword evidence="2" id="KW-1185">Reference proteome</keyword>
<gene>
    <name evidence="3" type="primary">LOC101847215</name>
</gene>
<feature type="compositionally biased region" description="Basic and acidic residues" evidence="1">
    <location>
        <begin position="65"/>
        <end position="79"/>
    </location>
</feature>
<feature type="region of interest" description="Disordered" evidence="1">
    <location>
        <begin position="25"/>
        <end position="152"/>
    </location>
</feature>
<sequence length="306" mass="34928">MADPYTYRRTSLSVHGLQEALDSHDRITKGNYDSGNNTTSHSNNYFNNHNINNNSSSNNNNTHHSYRDDDNDDRNRREYNNGYNDTSKGRGGDNNNDYSNAAARDHNGDNRLARRDDEREKDDDGNERKSDSRGNKTHRGKPKGESVRKRYYDTSEMEDVLQDKIATQLRENGIAETKVVTLSAKISQAVRDDVIDSENGRQPQVTANLTEAINKHLDPMLYNRDDATDLRDSQKPRDAIHLSNLVLLRLGQIHEEVDQAKRSSEDLQKTARKNKEAGGRTPRDEQSDRSQIMAIKENIEKGKTER</sequence>
<feature type="compositionally biased region" description="Basic and acidic residues" evidence="1">
    <location>
        <begin position="142"/>
        <end position="152"/>
    </location>
</feature>
<evidence type="ECO:0000256" key="1">
    <source>
        <dbReference type="SAM" id="MobiDB-lite"/>
    </source>
</evidence>
<dbReference type="GeneID" id="101847215"/>
<proteinExistence type="predicted"/>
<name>A0ABM0K2S5_APLCA</name>
<feature type="compositionally biased region" description="Basic and acidic residues" evidence="1">
    <location>
        <begin position="257"/>
        <end position="288"/>
    </location>
</feature>
<feature type="compositionally biased region" description="Low complexity" evidence="1">
    <location>
        <begin position="36"/>
        <end position="63"/>
    </location>
</feature>